<feature type="transmembrane region" description="Helical" evidence="1">
    <location>
        <begin position="20"/>
        <end position="39"/>
    </location>
</feature>
<sequence>MGRQDEHIDPRLFENGFRSLGAAWAISVASGMHGIITGMQYDDEKEHRYIVYLIMDVLQNLGQEMTKYVLICQQTRTDFYQKFLAESLPIFFLTCCTTTSWWRLW</sequence>
<keyword evidence="1" id="KW-0812">Transmembrane</keyword>
<proteinExistence type="predicted"/>
<name>A0AA39KDE1_ARMTA</name>
<dbReference type="RefSeq" id="XP_060331003.1">
    <property type="nucleotide sequence ID" value="XM_060481728.1"/>
</dbReference>
<evidence type="ECO:0000256" key="1">
    <source>
        <dbReference type="SAM" id="Phobius"/>
    </source>
</evidence>
<dbReference type="Proteomes" id="UP001175211">
    <property type="component" value="Unassembled WGS sequence"/>
</dbReference>
<keyword evidence="3" id="KW-1185">Reference proteome</keyword>
<dbReference type="GeneID" id="85365276"/>
<organism evidence="2 3">
    <name type="scientific">Armillaria tabescens</name>
    <name type="common">Ringless honey mushroom</name>
    <name type="synonym">Agaricus tabescens</name>
    <dbReference type="NCBI Taxonomy" id="1929756"/>
    <lineage>
        <taxon>Eukaryota</taxon>
        <taxon>Fungi</taxon>
        <taxon>Dikarya</taxon>
        <taxon>Basidiomycota</taxon>
        <taxon>Agaricomycotina</taxon>
        <taxon>Agaricomycetes</taxon>
        <taxon>Agaricomycetidae</taxon>
        <taxon>Agaricales</taxon>
        <taxon>Marasmiineae</taxon>
        <taxon>Physalacriaceae</taxon>
        <taxon>Desarmillaria</taxon>
    </lineage>
</organism>
<feature type="transmembrane region" description="Helical" evidence="1">
    <location>
        <begin position="83"/>
        <end position="102"/>
    </location>
</feature>
<protein>
    <submittedName>
        <fullName evidence="2">Uncharacterized protein</fullName>
    </submittedName>
</protein>
<keyword evidence="1" id="KW-1133">Transmembrane helix</keyword>
<keyword evidence="1" id="KW-0472">Membrane</keyword>
<dbReference type="EMBL" id="JAUEPS010000016">
    <property type="protein sequence ID" value="KAK0458753.1"/>
    <property type="molecule type" value="Genomic_DNA"/>
</dbReference>
<dbReference type="AlphaFoldDB" id="A0AA39KDE1"/>
<evidence type="ECO:0000313" key="2">
    <source>
        <dbReference type="EMBL" id="KAK0458753.1"/>
    </source>
</evidence>
<accession>A0AA39KDE1</accession>
<comment type="caution">
    <text evidence="2">The sequence shown here is derived from an EMBL/GenBank/DDBJ whole genome shotgun (WGS) entry which is preliminary data.</text>
</comment>
<evidence type="ECO:0000313" key="3">
    <source>
        <dbReference type="Proteomes" id="UP001175211"/>
    </source>
</evidence>
<gene>
    <name evidence="2" type="ORF">EV420DRAFT_330229</name>
</gene>
<reference evidence="2" key="1">
    <citation type="submission" date="2023-06" db="EMBL/GenBank/DDBJ databases">
        <authorList>
            <consortium name="Lawrence Berkeley National Laboratory"/>
            <person name="Ahrendt S."/>
            <person name="Sahu N."/>
            <person name="Indic B."/>
            <person name="Wong-Bajracharya J."/>
            <person name="Merenyi Z."/>
            <person name="Ke H.-M."/>
            <person name="Monk M."/>
            <person name="Kocsube S."/>
            <person name="Drula E."/>
            <person name="Lipzen A."/>
            <person name="Balint B."/>
            <person name="Henrissat B."/>
            <person name="Andreopoulos B."/>
            <person name="Martin F.M."/>
            <person name="Harder C.B."/>
            <person name="Rigling D."/>
            <person name="Ford K.L."/>
            <person name="Foster G.D."/>
            <person name="Pangilinan J."/>
            <person name="Papanicolaou A."/>
            <person name="Barry K."/>
            <person name="LaButti K."/>
            <person name="Viragh M."/>
            <person name="Koriabine M."/>
            <person name="Yan M."/>
            <person name="Riley R."/>
            <person name="Champramary S."/>
            <person name="Plett K.L."/>
            <person name="Tsai I.J."/>
            <person name="Slot J."/>
            <person name="Sipos G."/>
            <person name="Plett J."/>
            <person name="Nagy L.G."/>
            <person name="Grigoriev I.V."/>
        </authorList>
    </citation>
    <scope>NUCLEOTIDE SEQUENCE</scope>
    <source>
        <strain evidence="2">CCBAS 213</strain>
    </source>
</reference>